<dbReference type="VEuPathDB" id="VectorBase:ACON2_041821"/>
<sequence>MFSGRLAGLPFLVHEKSISSSNIARHSNVTGSPSNTCRLSGVTVNWNSHRTVSISDKDDDDDDGDMASRLTSSLFPAPAVSEWGFYGIRFSTSAKYYAEVTLCFLRLSNNLPKTPMAINARKPSGRDGPNPFVNRKITRNQRKTTKRPAPKAQPSRSQRSASLRTYPKQRSRRSVASSPFHHTRAAITDLDIPLDSRRPVLIDGENVAYNDISSKYVANRIYEAYQWFVANGHRALVLCPDYLLAKLSGHTPHMPIELITDIPDERENHATNVTFELTLLQRAADEQAAIVSERSFASSYHSHIDVVQNRVVGFTFFRESIFIPVDPYGRAGPWLREILRK</sequence>
<dbReference type="Pfam" id="PF11977">
    <property type="entry name" value="RNase_Zc3h12a"/>
    <property type="match status" value="1"/>
</dbReference>
<dbReference type="Gene3D" id="3.40.50.11980">
    <property type="match status" value="1"/>
</dbReference>
<organism evidence="3">
    <name type="scientific">Anopheles coluzzii</name>
    <name type="common">African malaria mosquito</name>
    <dbReference type="NCBI Taxonomy" id="1518534"/>
    <lineage>
        <taxon>Eukaryota</taxon>
        <taxon>Metazoa</taxon>
        <taxon>Ecdysozoa</taxon>
        <taxon>Arthropoda</taxon>
        <taxon>Hexapoda</taxon>
        <taxon>Insecta</taxon>
        <taxon>Pterygota</taxon>
        <taxon>Neoptera</taxon>
        <taxon>Endopterygota</taxon>
        <taxon>Diptera</taxon>
        <taxon>Nematocera</taxon>
        <taxon>Culicoidea</taxon>
        <taxon>Culicidae</taxon>
        <taxon>Anophelinae</taxon>
        <taxon>Anopheles</taxon>
    </lineage>
</organism>
<feature type="domain" description="RNase NYN" evidence="2">
    <location>
        <begin position="197"/>
        <end position="336"/>
    </location>
</feature>
<evidence type="ECO:0000259" key="2">
    <source>
        <dbReference type="Pfam" id="PF11977"/>
    </source>
</evidence>
<dbReference type="Proteomes" id="UP000075882">
    <property type="component" value="Unassembled WGS sequence"/>
</dbReference>
<proteinExistence type="predicted"/>
<protein>
    <recommendedName>
        <fullName evidence="2">RNase NYN domain-containing protein</fullName>
    </recommendedName>
</protein>
<dbReference type="InterPro" id="IPR021869">
    <property type="entry name" value="RNase_Zc3h12_NYN"/>
</dbReference>
<evidence type="ECO:0000313" key="3">
    <source>
        <dbReference type="EnsemblMetazoa" id="ACOM041454-PA.1"/>
    </source>
</evidence>
<feature type="region of interest" description="Disordered" evidence="1">
    <location>
        <begin position="116"/>
        <end position="180"/>
    </location>
</feature>
<feature type="compositionally biased region" description="Polar residues" evidence="1">
    <location>
        <begin position="154"/>
        <end position="163"/>
    </location>
</feature>
<name>A0A8W7Q0T4_ANOCL</name>
<accession>A0A8W7Q0T4</accession>
<dbReference type="AlphaFoldDB" id="A0A8W7Q0T4"/>
<reference evidence="3" key="1">
    <citation type="submission" date="2022-08" db="UniProtKB">
        <authorList>
            <consortium name="EnsemblMetazoa"/>
        </authorList>
    </citation>
    <scope>IDENTIFICATION</scope>
</reference>
<feature type="compositionally biased region" description="Basic residues" evidence="1">
    <location>
        <begin position="136"/>
        <end position="149"/>
    </location>
</feature>
<dbReference type="EnsemblMetazoa" id="ACOM041454-RA">
    <property type="protein sequence ID" value="ACOM041454-PA.1"/>
    <property type="gene ID" value="ACOM041454"/>
</dbReference>
<evidence type="ECO:0000256" key="1">
    <source>
        <dbReference type="SAM" id="MobiDB-lite"/>
    </source>
</evidence>